<dbReference type="PANTHER" id="PTHR39426">
    <property type="entry name" value="HOMOLOGY TO DEATH-ON-CURING PROTEIN OF PHAGE P1"/>
    <property type="match status" value="1"/>
</dbReference>
<keyword evidence="3" id="KW-1185">Reference proteome</keyword>
<dbReference type="Gene3D" id="1.20.120.1870">
    <property type="entry name" value="Fic/DOC protein, Fido domain"/>
    <property type="match status" value="1"/>
</dbReference>
<reference evidence="2 3" key="1">
    <citation type="submission" date="2016-09" db="EMBL/GenBank/DDBJ databases">
        <title>Genome sequence of Eubacterium angustum.</title>
        <authorList>
            <person name="Poehlein A."/>
            <person name="Daniel R."/>
        </authorList>
    </citation>
    <scope>NUCLEOTIDE SEQUENCE [LARGE SCALE GENOMIC DNA]</scope>
    <source>
        <strain evidence="2 3">DSM 1989</strain>
    </source>
</reference>
<dbReference type="PANTHER" id="PTHR39426:SF1">
    <property type="entry name" value="HOMOLOGY TO DEATH-ON-CURING PROTEIN OF PHAGE P1"/>
    <property type="match status" value="1"/>
</dbReference>
<evidence type="ECO:0000313" key="3">
    <source>
        <dbReference type="Proteomes" id="UP000180254"/>
    </source>
</evidence>
<dbReference type="PROSITE" id="PS51459">
    <property type="entry name" value="FIDO"/>
    <property type="match status" value="1"/>
</dbReference>
<dbReference type="RefSeq" id="WP_071064685.1">
    <property type="nucleotide sequence ID" value="NZ_MKIE01000018.1"/>
</dbReference>
<dbReference type="SUPFAM" id="SSF140931">
    <property type="entry name" value="Fic-like"/>
    <property type="match status" value="1"/>
</dbReference>
<organism evidence="2 3">
    <name type="scientific">Andreesenia angusta</name>
    <dbReference type="NCBI Taxonomy" id="39480"/>
    <lineage>
        <taxon>Bacteria</taxon>
        <taxon>Bacillati</taxon>
        <taxon>Bacillota</taxon>
        <taxon>Tissierellia</taxon>
        <taxon>Tissierellales</taxon>
        <taxon>Gottschalkiaceae</taxon>
        <taxon>Andreesenia</taxon>
    </lineage>
</organism>
<dbReference type="NCBIfam" id="TIGR01550">
    <property type="entry name" value="DOC_P1"/>
    <property type="match status" value="1"/>
</dbReference>
<protein>
    <submittedName>
        <fullName evidence="2">Toxin Doc</fullName>
    </submittedName>
</protein>
<dbReference type="InterPro" id="IPR053737">
    <property type="entry name" value="Type_II_TA_Toxin"/>
</dbReference>
<dbReference type="Pfam" id="PF02661">
    <property type="entry name" value="Fic"/>
    <property type="match status" value="1"/>
</dbReference>
<accession>A0A1S1V486</accession>
<proteinExistence type="predicted"/>
<sequence>MIYPSLEQIISDQAKIAEVTGGSAGVKDMNLLESAYNNPLQTFGEQELYPTVEEKFSVLCYGLGQNHPFLDGNKRIAVHILLVGLKVNGVNISYTQQELIELGLIIGKGECDKDCILKWVEEHKIKTY</sequence>
<dbReference type="InterPro" id="IPR003812">
    <property type="entry name" value="Fido"/>
</dbReference>
<dbReference type="AlphaFoldDB" id="A0A1S1V486"/>
<feature type="domain" description="Fido" evidence="1">
    <location>
        <begin position="1"/>
        <end position="122"/>
    </location>
</feature>
<dbReference type="EMBL" id="MKIE01000018">
    <property type="protein sequence ID" value="OHW61274.1"/>
    <property type="molecule type" value="Genomic_DNA"/>
</dbReference>
<dbReference type="STRING" id="39480.EUAN_23550"/>
<name>A0A1S1V486_9FIRM</name>
<dbReference type="InterPro" id="IPR006440">
    <property type="entry name" value="Doc"/>
</dbReference>
<dbReference type="GO" id="GO:0016301">
    <property type="term" value="F:kinase activity"/>
    <property type="evidence" value="ECO:0007669"/>
    <property type="project" value="InterPro"/>
</dbReference>
<evidence type="ECO:0000259" key="1">
    <source>
        <dbReference type="PROSITE" id="PS51459"/>
    </source>
</evidence>
<dbReference type="InterPro" id="IPR036597">
    <property type="entry name" value="Fido-like_dom_sf"/>
</dbReference>
<evidence type="ECO:0000313" key="2">
    <source>
        <dbReference type="EMBL" id="OHW61274.1"/>
    </source>
</evidence>
<dbReference type="Proteomes" id="UP000180254">
    <property type="component" value="Unassembled WGS sequence"/>
</dbReference>
<dbReference type="OrthoDB" id="9802752at2"/>
<comment type="caution">
    <text evidence="2">The sequence shown here is derived from an EMBL/GenBank/DDBJ whole genome shotgun (WGS) entry which is preliminary data.</text>
</comment>
<gene>
    <name evidence="2" type="primary">doc</name>
    <name evidence="2" type="ORF">EUAN_23550</name>
</gene>